<gene>
    <name evidence="1" type="ORF">SAMN04487992_1149</name>
</gene>
<reference evidence="2" key="1">
    <citation type="submission" date="2016-10" db="EMBL/GenBank/DDBJ databases">
        <authorList>
            <person name="Varghese N."/>
            <person name="Submissions S."/>
        </authorList>
    </citation>
    <scope>NUCLEOTIDE SEQUENCE [LARGE SCALE GENOMIC DNA]</scope>
    <source>
        <strain evidence="2">DSM 24729</strain>
    </source>
</reference>
<dbReference type="EMBL" id="FNBD01000014">
    <property type="protein sequence ID" value="SDF40654.1"/>
    <property type="molecule type" value="Genomic_DNA"/>
</dbReference>
<organism evidence="1 2">
    <name type="scientific">Cellulophaga baltica</name>
    <dbReference type="NCBI Taxonomy" id="76594"/>
    <lineage>
        <taxon>Bacteria</taxon>
        <taxon>Pseudomonadati</taxon>
        <taxon>Bacteroidota</taxon>
        <taxon>Flavobacteriia</taxon>
        <taxon>Flavobacteriales</taxon>
        <taxon>Flavobacteriaceae</taxon>
        <taxon>Cellulophaga</taxon>
    </lineage>
</organism>
<dbReference type="Proteomes" id="UP000182114">
    <property type="component" value="Unassembled WGS sequence"/>
</dbReference>
<proteinExistence type="predicted"/>
<protein>
    <submittedName>
        <fullName evidence="1">Uncharacterized protein</fullName>
    </submittedName>
</protein>
<evidence type="ECO:0000313" key="2">
    <source>
        <dbReference type="Proteomes" id="UP000182114"/>
    </source>
</evidence>
<keyword evidence="2" id="KW-1185">Reference proteome</keyword>
<sequence length="102" mass="11878">MKTQELEMTPIATQKVQLVKGEFTPSEASDIVINLIREKINFHKLQRLQLWEGDHNCKTDQIDTRIDELNQEKETMLKFINSHRNLGFTLKINGIIEVEVAE</sequence>
<dbReference type="RefSeq" id="WP_074539268.1">
    <property type="nucleotide sequence ID" value="NZ_FNBD01000014.1"/>
</dbReference>
<name>A0A1G7KUA5_9FLAO</name>
<dbReference type="AlphaFoldDB" id="A0A1G7KUA5"/>
<accession>A0A1G7KUA5</accession>
<evidence type="ECO:0000313" key="1">
    <source>
        <dbReference type="EMBL" id="SDF40654.1"/>
    </source>
</evidence>